<dbReference type="Proteomes" id="UP000073492">
    <property type="component" value="Unassembled WGS sequence"/>
</dbReference>
<comment type="caution">
    <text evidence="7">The sequence shown here is derived from an EMBL/GenBank/DDBJ whole genome shotgun (WGS) entry which is preliminary data.</text>
</comment>
<keyword evidence="2 4" id="KW-0863">Zinc-finger</keyword>
<keyword evidence="1" id="KW-0479">Metal-binding</keyword>
<evidence type="ECO:0000256" key="2">
    <source>
        <dbReference type="ARBA" id="ARBA00022771"/>
    </source>
</evidence>
<evidence type="ECO:0000313" key="8">
    <source>
        <dbReference type="Proteomes" id="UP000073492"/>
    </source>
</evidence>
<evidence type="ECO:0000256" key="4">
    <source>
        <dbReference type="PROSITE-ProRule" id="PRU00134"/>
    </source>
</evidence>
<dbReference type="Gene3D" id="6.10.140.2220">
    <property type="match status" value="1"/>
</dbReference>
<reference evidence="7 8" key="1">
    <citation type="submission" date="2015-07" db="EMBL/GenBank/DDBJ databases">
        <title>Comparative genomics of the Sigatoka disease complex on banana suggests a link between parallel evolutionary changes in Pseudocercospora fijiensis and Pseudocercospora eumusae and increased virulence on the banana host.</title>
        <authorList>
            <person name="Chang T.-C."/>
            <person name="Salvucci A."/>
            <person name="Crous P.W."/>
            <person name="Stergiopoulos I."/>
        </authorList>
    </citation>
    <scope>NUCLEOTIDE SEQUENCE [LARGE SCALE GENOMIC DNA]</scope>
    <source>
        <strain evidence="7 8">CBS 116634</strain>
    </source>
</reference>
<evidence type="ECO:0000256" key="1">
    <source>
        <dbReference type="ARBA" id="ARBA00022723"/>
    </source>
</evidence>
<accession>A0A139GTQ6</accession>
<proteinExistence type="predicted"/>
<dbReference type="AlphaFoldDB" id="A0A139GTQ6"/>
<dbReference type="SUPFAM" id="SSF144232">
    <property type="entry name" value="HIT/MYND zinc finger-like"/>
    <property type="match status" value="1"/>
</dbReference>
<keyword evidence="8" id="KW-1185">Reference proteome</keyword>
<evidence type="ECO:0000256" key="3">
    <source>
        <dbReference type="ARBA" id="ARBA00022833"/>
    </source>
</evidence>
<feature type="region of interest" description="Disordered" evidence="5">
    <location>
        <begin position="159"/>
        <end position="180"/>
    </location>
</feature>
<dbReference type="EMBL" id="LFZO01001149">
    <property type="protein sequence ID" value="KXS93562.1"/>
    <property type="molecule type" value="Genomic_DNA"/>
</dbReference>
<keyword evidence="3" id="KW-0862">Zinc</keyword>
<sequence length="326" mass="35964">MDALPDINNRAAFRPPRALKPVDPPSGPKGVAIIHDETLEGIVDMSSPMYQSIRLRERGFKDSYLWKSLPLTWKLGVPLYFKVLTGGSPLPMSNKSLELLSIDCDPESEYFGEPSRMMEEVVLVARQDGKDLLPQQMRAVIAFLDAELMPLVLYGIHKDDEDETGGESNAAGGQSEPHVAQGTVQDGLLEQELQESSSDSAAEDHLDTSSTAAQADKVTEQEAVDALSQITPERFASFFESYRSEKVKEDPTWGLVRCPTETTSTCEKCGIGDGADGEALELCGGCRRVLYCSKVCQKADWAVQQSACKRMVWKMSKRPSMKDVYE</sequence>
<name>A0A139GTQ6_9PEZI</name>
<dbReference type="InterPro" id="IPR002893">
    <property type="entry name" value="Znf_MYND"/>
</dbReference>
<dbReference type="Pfam" id="PF01753">
    <property type="entry name" value="zf-MYND"/>
    <property type="match status" value="1"/>
</dbReference>
<protein>
    <recommendedName>
        <fullName evidence="6">MYND-type domain-containing protein</fullName>
    </recommendedName>
</protein>
<organism evidence="7 8">
    <name type="scientific">Pseudocercospora musae</name>
    <dbReference type="NCBI Taxonomy" id="113226"/>
    <lineage>
        <taxon>Eukaryota</taxon>
        <taxon>Fungi</taxon>
        <taxon>Dikarya</taxon>
        <taxon>Ascomycota</taxon>
        <taxon>Pezizomycotina</taxon>
        <taxon>Dothideomycetes</taxon>
        <taxon>Dothideomycetidae</taxon>
        <taxon>Mycosphaerellales</taxon>
        <taxon>Mycosphaerellaceae</taxon>
        <taxon>Pseudocercospora</taxon>
    </lineage>
</organism>
<evidence type="ECO:0000313" key="7">
    <source>
        <dbReference type="EMBL" id="KXS93562.1"/>
    </source>
</evidence>
<dbReference type="STRING" id="113226.A0A139GTQ6"/>
<evidence type="ECO:0000256" key="5">
    <source>
        <dbReference type="SAM" id="MobiDB-lite"/>
    </source>
</evidence>
<gene>
    <name evidence="7" type="ORF">AC579_709</name>
</gene>
<dbReference type="OrthoDB" id="3641925at2759"/>
<feature type="region of interest" description="Disordered" evidence="5">
    <location>
        <begin position="193"/>
        <end position="216"/>
    </location>
</feature>
<feature type="domain" description="MYND-type" evidence="6">
    <location>
        <begin position="266"/>
        <end position="308"/>
    </location>
</feature>
<evidence type="ECO:0000259" key="6">
    <source>
        <dbReference type="PROSITE" id="PS50865"/>
    </source>
</evidence>
<dbReference type="PROSITE" id="PS50865">
    <property type="entry name" value="ZF_MYND_2"/>
    <property type="match status" value="1"/>
</dbReference>
<dbReference type="GO" id="GO:0008270">
    <property type="term" value="F:zinc ion binding"/>
    <property type="evidence" value="ECO:0007669"/>
    <property type="project" value="UniProtKB-KW"/>
</dbReference>